<name>A0A1J4L2G5_9EUKA</name>
<keyword evidence="4" id="KW-1185">Reference proteome</keyword>
<comment type="caution">
    <text evidence="3">The sequence shown here is derived from an EMBL/GenBank/DDBJ whole genome shotgun (WGS) entry which is preliminary data.</text>
</comment>
<dbReference type="RefSeq" id="XP_068370839.1">
    <property type="nucleotide sequence ID" value="XM_068489858.1"/>
</dbReference>
<evidence type="ECO:0000256" key="1">
    <source>
        <dbReference type="SAM" id="Coils"/>
    </source>
</evidence>
<keyword evidence="2" id="KW-0812">Transmembrane</keyword>
<keyword evidence="2" id="KW-1133">Transmembrane helix</keyword>
<feature type="transmembrane region" description="Helical" evidence="2">
    <location>
        <begin position="205"/>
        <end position="228"/>
    </location>
</feature>
<dbReference type="AlphaFoldDB" id="A0A1J4L2G5"/>
<feature type="transmembrane region" description="Helical" evidence="2">
    <location>
        <begin position="177"/>
        <end position="199"/>
    </location>
</feature>
<keyword evidence="1" id="KW-0175">Coiled coil</keyword>
<feature type="coiled-coil region" evidence="1">
    <location>
        <begin position="399"/>
        <end position="426"/>
    </location>
</feature>
<feature type="transmembrane region" description="Helical" evidence="2">
    <location>
        <begin position="47"/>
        <end position="68"/>
    </location>
</feature>
<feature type="transmembrane region" description="Helical" evidence="2">
    <location>
        <begin position="141"/>
        <end position="165"/>
    </location>
</feature>
<gene>
    <name evidence="3" type="ORF">TRFO_01019</name>
</gene>
<keyword evidence="2" id="KW-0472">Membrane</keyword>
<organism evidence="3 4">
    <name type="scientific">Tritrichomonas foetus</name>
    <dbReference type="NCBI Taxonomy" id="1144522"/>
    <lineage>
        <taxon>Eukaryota</taxon>
        <taxon>Metamonada</taxon>
        <taxon>Parabasalia</taxon>
        <taxon>Tritrichomonadida</taxon>
        <taxon>Tritrichomonadidae</taxon>
        <taxon>Tritrichomonas</taxon>
    </lineage>
</organism>
<feature type="transmembrane region" description="Helical" evidence="2">
    <location>
        <begin position="340"/>
        <end position="358"/>
    </location>
</feature>
<protein>
    <submittedName>
        <fullName evidence="3">Uncharacterized protein</fullName>
    </submittedName>
</protein>
<accession>A0A1J4L2G5</accession>
<feature type="transmembrane region" description="Helical" evidence="2">
    <location>
        <begin position="294"/>
        <end position="319"/>
    </location>
</feature>
<dbReference type="GeneID" id="94824562"/>
<dbReference type="EMBL" id="MLAK01000001">
    <property type="protein sequence ID" value="OHT17703.1"/>
    <property type="molecule type" value="Genomic_DNA"/>
</dbReference>
<evidence type="ECO:0000313" key="3">
    <source>
        <dbReference type="EMBL" id="OHT17703.1"/>
    </source>
</evidence>
<evidence type="ECO:0000313" key="4">
    <source>
        <dbReference type="Proteomes" id="UP000179807"/>
    </source>
</evidence>
<reference evidence="3" key="1">
    <citation type="submission" date="2016-10" db="EMBL/GenBank/DDBJ databases">
        <authorList>
            <person name="Benchimol M."/>
            <person name="Almeida L.G."/>
            <person name="Vasconcelos A.T."/>
            <person name="Perreira-Neves A."/>
            <person name="Rosa I.A."/>
            <person name="Tasca T."/>
            <person name="Bogo M.R."/>
            <person name="de Souza W."/>
        </authorList>
    </citation>
    <scope>NUCLEOTIDE SEQUENCE [LARGE SCALE GENOMIC DNA]</scope>
    <source>
        <strain evidence="3">K</strain>
    </source>
</reference>
<dbReference type="Proteomes" id="UP000179807">
    <property type="component" value="Unassembled WGS sequence"/>
</dbReference>
<sequence>MKDHFLFRKMNYLLSTADRYISMVVGAISDIMTEYKHRKWANKEKSLMVWEVSVILVSFFIATIIVAILPEPEHKVRIGNNLVDLEMLLKFFPQSLKFLLNIFDRLRFLKDAFLKLKFYLDFYLGPLMNIILYIPNKFFGLLHFFLISLAALLTNICVFFADFFNRIGFYLSIPFKFIFDFFNMIGQFIFKLFDIFIHLPGISHLINFISLILHDLIILLTSFFVSFARIGEFFGRLFGNFSFGKIWLYLKEFKFIKFLISIPTWIFDYLSHVLGNVLRFFHLYGFFGNLYGLLLRFCLFVVNILANIFLHLHNILLYIPRFCNWLIIHLKKIEIRFIPVEFLRNFFTFILNVLKWIVLFPVYLIRRFIGFIYFFFSSLTLNGLKNWWDNLCQDQPGGCGDLETKYKNIEAQLRAIRELVELMNSTATQ</sequence>
<feature type="transmembrane region" description="Helical" evidence="2">
    <location>
        <begin position="255"/>
        <end position="274"/>
    </location>
</feature>
<dbReference type="VEuPathDB" id="TrichDB:TRFO_01019"/>
<proteinExistence type="predicted"/>
<evidence type="ECO:0000256" key="2">
    <source>
        <dbReference type="SAM" id="Phobius"/>
    </source>
</evidence>